<dbReference type="GO" id="GO:0005313">
    <property type="term" value="F:L-glutamate transmembrane transporter activity"/>
    <property type="evidence" value="ECO:0007669"/>
    <property type="project" value="TreeGrafter"/>
</dbReference>
<evidence type="ECO:0000313" key="9">
    <source>
        <dbReference type="Proteomes" id="UP001231189"/>
    </source>
</evidence>
<evidence type="ECO:0000256" key="6">
    <source>
        <dbReference type="SAM" id="MobiDB-lite"/>
    </source>
</evidence>
<keyword evidence="5 7" id="KW-0472">Membrane</keyword>
<proteinExistence type="inferred from homology"/>
<accession>A0AAD8S7L2</accession>
<dbReference type="PANTHER" id="PTHR43243">
    <property type="entry name" value="INNER MEMBRANE TRANSPORTER YGJI-RELATED"/>
    <property type="match status" value="1"/>
</dbReference>
<keyword evidence="4 7" id="KW-1133">Transmembrane helix</keyword>
<keyword evidence="9" id="KW-1185">Reference proteome</keyword>
<comment type="subcellular location">
    <subcellularLocation>
        <location evidence="1">Membrane</location>
        <topology evidence="1">Multi-pass membrane protein</topology>
    </subcellularLocation>
</comment>
<keyword evidence="3 7" id="KW-0812">Transmembrane</keyword>
<feature type="transmembrane region" description="Helical" evidence="7">
    <location>
        <begin position="195"/>
        <end position="214"/>
    </location>
</feature>
<evidence type="ECO:0000256" key="5">
    <source>
        <dbReference type="ARBA" id="ARBA00023136"/>
    </source>
</evidence>
<comment type="caution">
    <text evidence="8">The sequence shown here is derived from an EMBL/GenBank/DDBJ whole genome shotgun (WGS) entry which is preliminary data.</text>
</comment>
<feature type="region of interest" description="Disordered" evidence="6">
    <location>
        <begin position="1"/>
        <end position="99"/>
    </location>
</feature>
<reference evidence="8" key="1">
    <citation type="submission" date="2023-07" db="EMBL/GenBank/DDBJ databases">
        <title>A chromosome-level genome assembly of Lolium multiflorum.</title>
        <authorList>
            <person name="Chen Y."/>
            <person name="Copetti D."/>
            <person name="Kolliker R."/>
            <person name="Studer B."/>
        </authorList>
    </citation>
    <scope>NUCLEOTIDE SEQUENCE</scope>
    <source>
        <strain evidence="8">02402/16</strain>
        <tissue evidence="8">Leaf</tissue>
    </source>
</reference>
<feature type="compositionally biased region" description="Low complexity" evidence="6">
    <location>
        <begin position="41"/>
        <end position="51"/>
    </location>
</feature>
<dbReference type="Proteomes" id="UP001231189">
    <property type="component" value="Unassembled WGS sequence"/>
</dbReference>
<protein>
    <submittedName>
        <fullName evidence="8">Uncharacterized protein</fullName>
    </submittedName>
</protein>
<dbReference type="GO" id="GO:0005886">
    <property type="term" value="C:plasma membrane"/>
    <property type="evidence" value="ECO:0007669"/>
    <property type="project" value="TreeGrafter"/>
</dbReference>
<evidence type="ECO:0000313" key="8">
    <source>
        <dbReference type="EMBL" id="KAK1645717.1"/>
    </source>
</evidence>
<dbReference type="Pfam" id="PF13520">
    <property type="entry name" value="AA_permease_2"/>
    <property type="match status" value="1"/>
</dbReference>
<name>A0AAD8S7L2_LOLMU</name>
<evidence type="ECO:0000256" key="4">
    <source>
        <dbReference type="ARBA" id="ARBA00022989"/>
    </source>
</evidence>
<evidence type="ECO:0000256" key="7">
    <source>
        <dbReference type="SAM" id="Phobius"/>
    </source>
</evidence>
<evidence type="ECO:0000256" key="1">
    <source>
        <dbReference type="ARBA" id="ARBA00004141"/>
    </source>
</evidence>
<evidence type="ECO:0000256" key="3">
    <source>
        <dbReference type="ARBA" id="ARBA00022692"/>
    </source>
</evidence>
<dbReference type="GO" id="GO:0015189">
    <property type="term" value="F:L-lysine transmembrane transporter activity"/>
    <property type="evidence" value="ECO:0007669"/>
    <property type="project" value="TreeGrafter"/>
</dbReference>
<dbReference type="EMBL" id="JAUUTY010000004">
    <property type="protein sequence ID" value="KAK1645717.1"/>
    <property type="molecule type" value="Genomic_DNA"/>
</dbReference>
<comment type="similarity">
    <text evidence="2">Belongs to the amino acid-polyamine-organocation (APC) superfamily. Cationic amino acid transporter (CAT) (TC 2.A.3.3) family.</text>
</comment>
<dbReference type="PANTHER" id="PTHR43243:SF96">
    <property type="entry name" value="CATIONIC AMINO ACID TRANSPORTER 1"/>
    <property type="match status" value="1"/>
</dbReference>
<sequence length="285" mass="30579">MDPGQASRRRGQVELAVGGGTRGGRRGGSRGHALLRKEAGARAGLPPAGRLSRPRQGGGRWWQSKGDGLRGGAAAGAGEAAARDRELVPCPPGKGARVGRGSYDTEEILRIRLPHSVEDYIAWHHDKSGGSFAYLRVELGDFMAFVGAGNILLEYCIGGAAVARAWTSYFATLLNQEPDRFRIHATSLHEDYSRLDPIAVVVIVLICAFVVISTKGSSRFNYILSIVHIGVILFIIIAGLTKADTANMRDFTPFGARGIFAAATYISFFNLQPQLGAACHRAIFC</sequence>
<dbReference type="AlphaFoldDB" id="A0AAD8S7L2"/>
<evidence type="ECO:0000256" key="2">
    <source>
        <dbReference type="ARBA" id="ARBA00008572"/>
    </source>
</evidence>
<feature type="transmembrane region" description="Helical" evidence="7">
    <location>
        <begin position="220"/>
        <end position="240"/>
    </location>
</feature>
<dbReference type="Gene3D" id="1.20.1740.10">
    <property type="entry name" value="Amino acid/polyamine transporter I"/>
    <property type="match status" value="1"/>
</dbReference>
<dbReference type="InterPro" id="IPR002293">
    <property type="entry name" value="AA/rel_permease1"/>
</dbReference>
<organism evidence="8 9">
    <name type="scientific">Lolium multiflorum</name>
    <name type="common">Italian ryegrass</name>
    <name type="synonym">Lolium perenne subsp. multiflorum</name>
    <dbReference type="NCBI Taxonomy" id="4521"/>
    <lineage>
        <taxon>Eukaryota</taxon>
        <taxon>Viridiplantae</taxon>
        <taxon>Streptophyta</taxon>
        <taxon>Embryophyta</taxon>
        <taxon>Tracheophyta</taxon>
        <taxon>Spermatophyta</taxon>
        <taxon>Magnoliopsida</taxon>
        <taxon>Liliopsida</taxon>
        <taxon>Poales</taxon>
        <taxon>Poaceae</taxon>
        <taxon>BOP clade</taxon>
        <taxon>Pooideae</taxon>
        <taxon>Poodae</taxon>
        <taxon>Poeae</taxon>
        <taxon>Poeae Chloroplast Group 2 (Poeae type)</taxon>
        <taxon>Loliodinae</taxon>
        <taxon>Loliinae</taxon>
        <taxon>Lolium</taxon>
    </lineage>
</organism>
<gene>
    <name evidence="8" type="ORF">QYE76_063522</name>
</gene>